<dbReference type="PANTHER" id="PTHR21068:SF43">
    <property type="entry name" value="SPARTIN"/>
    <property type="match status" value="1"/>
</dbReference>
<dbReference type="Pfam" id="PF06911">
    <property type="entry name" value="Senescence"/>
    <property type="match status" value="1"/>
</dbReference>
<name>A0A9N9WVS6_9DIPT</name>
<organism evidence="2 3">
    <name type="scientific">Chironomus riparius</name>
    <dbReference type="NCBI Taxonomy" id="315576"/>
    <lineage>
        <taxon>Eukaryota</taxon>
        <taxon>Metazoa</taxon>
        <taxon>Ecdysozoa</taxon>
        <taxon>Arthropoda</taxon>
        <taxon>Hexapoda</taxon>
        <taxon>Insecta</taxon>
        <taxon>Pterygota</taxon>
        <taxon>Neoptera</taxon>
        <taxon>Endopterygota</taxon>
        <taxon>Diptera</taxon>
        <taxon>Nematocera</taxon>
        <taxon>Chironomoidea</taxon>
        <taxon>Chironomidae</taxon>
        <taxon>Chironominae</taxon>
        <taxon>Chironomus</taxon>
    </lineage>
</organism>
<dbReference type="InterPro" id="IPR009686">
    <property type="entry name" value="Senescence/spartin_C"/>
</dbReference>
<proteinExistence type="predicted"/>
<protein>
    <recommendedName>
        <fullName evidence="1">Senescence domain-containing protein</fullName>
    </recommendedName>
</protein>
<evidence type="ECO:0000313" key="3">
    <source>
        <dbReference type="Proteomes" id="UP001153620"/>
    </source>
</evidence>
<dbReference type="Proteomes" id="UP001153620">
    <property type="component" value="Chromosome 2"/>
</dbReference>
<dbReference type="InterPro" id="IPR045036">
    <property type="entry name" value="Spartin-like"/>
</dbReference>
<dbReference type="EMBL" id="OU895878">
    <property type="protein sequence ID" value="CAG9805878.1"/>
    <property type="molecule type" value="Genomic_DNA"/>
</dbReference>
<sequence length="568" mass="63065">MSTSDIQEFNANFDNFKKIYEECLELLSNGIEQETVDEESALKTYKTTIELIDKAMNIPISFPNNQDSEEINEKIKDLKKIIYNFKMQRSEILLRIGTIYRRKEDEDNAAFIKKRKAEDTTANGSPKRRARTYNELESVLKDIGKVQQSAETRENILEILFCCGGVQLYYIEANGEVVSSFEEYVLRIIRLGSDFEKNLDETIFLQLIKTSETSIEIGQDVAECSTSRENEKDVQEQQQDPSFVYPLIPGVSPLFRTKFKAFVLPDLQSNDGSAIGMMISEEFDDIVLDILVTILQGVVKEDGEIEFGDFTKIGEPSRIIRSTGDKLSENIVTGAFWISKGLVKSAQKTGEFIDYSTPYILSKMQKAESPEPVSEKVNTSVTVAKSVTGYAAQGTSFLAEKVGGAMTSFGKFLAPHVQQQGAKLLSYTVGMESSQAEVTMTETLKIASGAAEAISTIYGGLETSAGILGRNLADNSVKIVKHKYGESYGEVSEKGFDTVGNLWAVNKSFNILTPKGLVKSTAKSAGKGILNSDEFKPKMYVNKDYFTGAPTLYPNLDNFARELSKTKN</sequence>
<feature type="domain" description="Senescence" evidence="1">
    <location>
        <begin position="330"/>
        <end position="523"/>
    </location>
</feature>
<dbReference type="GO" id="GO:0030514">
    <property type="term" value="P:negative regulation of BMP signaling pathway"/>
    <property type="evidence" value="ECO:0007669"/>
    <property type="project" value="TreeGrafter"/>
</dbReference>
<dbReference type="OrthoDB" id="20821at2759"/>
<keyword evidence="3" id="KW-1185">Reference proteome</keyword>
<dbReference type="GO" id="GO:0051301">
    <property type="term" value="P:cell division"/>
    <property type="evidence" value="ECO:0007669"/>
    <property type="project" value="TreeGrafter"/>
</dbReference>
<reference evidence="2" key="1">
    <citation type="submission" date="2022-01" db="EMBL/GenBank/DDBJ databases">
        <authorList>
            <person name="King R."/>
        </authorList>
    </citation>
    <scope>NUCLEOTIDE SEQUENCE</scope>
</reference>
<dbReference type="PANTHER" id="PTHR21068">
    <property type="entry name" value="SPARTIN"/>
    <property type="match status" value="1"/>
</dbReference>
<dbReference type="Gene3D" id="1.20.58.80">
    <property type="entry name" value="Phosphotransferase system, lactose/cellobiose-type IIA subunit"/>
    <property type="match status" value="1"/>
</dbReference>
<evidence type="ECO:0000259" key="1">
    <source>
        <dbReference type="Pfam" id="PF06911"/>
    </source>
</evidence>
<reference evidence="2" key="2">
    <citation type="submission" date="2022-10" db="EMBL/GenBank/DDBJ databases">
        <authorList>
            <consortium name="ENA_rothamsted_submissions"/>
            <consortium name="culmorum"/>
            <person name="King R."/>
        </authorList>
    </citation>
    <scope>NUCLEOTIDE SEQUENCE</scope>
</reference>
<dbReference type="AlphaFoldDB" id="A0A9N9WVS6"/>
<accession>A0A9N9WVS6</accession>
<gene>
    <name evidence="2" type="ORF">CHIRRI_LOCUS8745</name>
</gene>
<dbReference type="GO" id="GO:0005886">
    <property type="term" value="C:plasma membrane"/>
    <property type="evidence" value="ECO:0007669"/>
    <property type="project" value="TreeGrafter"/>
</dbReference>
<evidence type="ECO:0000313" key="2">
    <source>
        <dbReference type="EMBL" id="CAG9805878.1"/>
    </source>
</evidence>